<keyword evidence="2 4" id="KW-0808">Transferase</keyword>
<gene>
    <name evidence="6" type="ORF">ACG02S_16140</name>
</gene>
<comment type="caution">
    <text evidence="6">The sequence shown here is derived from an EMBL/GenBank/DDBJ whole genome shotgun (WGS) entry which is preliminary data.</text>
</comment>
<evidence type="ECO:0000256" key="3">
    <source>
        <dbReference type="ARBA" id="ARBA00023115"/>
    </source>
</evidence>
<accession>A0ABW7EQK5</accession>
<evidence type="ECO:0000256" key="4">
    <source>
        <dbReference type="PROSITE-ProRule" id="PRU00354"/>
    </source>
</evidence>
<name>A0ABW7EQK5_9BURK</name>
<dbReference type="Proteomes" id="UP001606300">
    <property type="component" value="Unassembled WGS sequence"/>
</dbReference>
<dbReference type="Gene3D" id="3.40.50.150">
    <property type="entry name" value="Vaccinia Virus protein VP39"/>
    <property type="match status" value="1"/>
</dbReference>
<dbReference type="GO" id="GO:0016740">
    <property type="term" value="F:transferase activity"/>
    <property type="evidence" value="ECO:0007669"/>
    <property type="project" value="UniProtKB-KW"/>
</dbReference>
<dbReference type="SUPFAM" id="SSF53335">
    <property type="entry name" value="S-adenosyl-L-methionine-dependent methyltransferases"/>
    <property type="match status" value="1"/>
</dbReference>
<evidence type="ECO:0000313" key="6">
    <source>
        <dbReference type="EMBL" id="MFG6415427.1"/>
    </source>
</evidence>
<dbReference type="RefSeq" id="WP_394471490.1">
    <property type="nucleotide sequence ID" value="NZ_JBIGHY010000005.1"/>
</dbReference>
<comment type="similarity">
    <text evidence="1">Belongs to the spermidine/spermine synthase family.</text>
</comment>
<dbReference type="InterPro" id="IPR029063">
    <property type="entry name" value="SAM-dependent_MTases_sf"/>
</dbReference>
<dbReference type="InterPro" id="IPR030374">
    <property type="entry name" value="PABS"/>
</dbReference>
<proteinExistence type="inferred from homology"/>
<feature type="active site" description="Proton acceptor" evidence="4">
    <location>
        <position position="136"/>
    </location>
</feature>
<evidence type="ECO:0000256" key="2">
    <source>
        <dbReference type="ARBA" id="ARBA00022679"/>
    </source>
</evidence>
<dbReference type="Pfam" id="PF01564">
    <property type="entry name" value="Spermine_synth"/>
    <property type="match status" value="1"/>
</dbReference>
<keyword evidence="7" id="KW-1185">Reference proteome</keyword>
<protein>
    <submittedName>
        <fullName evidence="6">Transferase</fullName>
    </submittedName>
</protein>
<reference evidence="6 7" key="1">
    <citation type="submission" date="2024-09" db="EMBL/GenBank/DDBJ databases">
        <title>Novel species of the genus Pelomonas and Roseateles isolated from streams.</title>
        <authorList>
            <person name="Lu H."/>
        </authorList>
    </citation>
    <scope>NUCLEOTIDE SEQUENCE [LARGE SCALE GENOMIC DNA]</scope>
    <source>
        <strain evidence="6 7">DC23W</strain>
    </source>
</reference>
<dbReference type="PANTHER" id="PTHR43317:SF11">
    <property type="entry name" value="POLYAMINE AMINOPROPYLTRANSFERASE 2"/>
    <property type="match status" value="1"/>
</dbReference>
<organism evidence="6 7">
    <name type="scientific">Pelomonas dachongensis</name>
    <dbReference type="NCBI Taxonomy" id="3299029"/>
    <lineage>
        <taxon>Bacteria</taxon>
        <taxon>Pseudomonadati</taxon>
        <taxon>Pseudomonadota</taxon>
        <taxon>Betaproteobacteria</taxon>
        <taxon>Burkholderiales</taxon>
        <taxon>Sphaerotilaceae</taxon>
        <taxon>Roseateles</taxon>
    </lineage>
</organism>
<dbReference type="PANTHER" id="PTHR43317">
    <property type="entry name" value="THERMOSPERMINE SYNTHASE ACAULIS5"/>
    <property type="match status" value="1"/>
</dbReference>
<feature type="domain" description="PABS" evidence="5">
    <location>
        <begin position="1"/>
        <end position="213"/>
    </location>
</feature>
<dbReference type="EMBL" id="JBIGHY010000005">
    <property type="protein sequence ID" value="MFG6415427.1"/>
    <property type="molecule type" value="Genomic_DNA"/>
</dbReference>
<evidence type="ECO:0000256" key="1">
    <source>
        <dbReference type="ARBA" id="ARBA00007867"/>
    </source>
</evidence>
<evidence type="ECO:0000313" key="7">
    <source>
        <dbReference type="Proteomes" id="UP001606300"/>
    </source>
</evidence>
<evidence type="ECO:0000259" key="5">
    <source>
        <dbReference type="PROSITE" id="PS51006"/>
    </source>
</evidence>
<sequence>MPHTAHAEDHVKPFVYETLTTKALHFSISEIQSRMQVLKPLALDLDYTRTMMGFLLFNDSPDTMGMIGLGGGSLAKFCRSYLPKARIDVVEINPHVIALRDVFHVPPDDSLFAVRRGDGADFVRSPPHRMDVLMVDGYDPDGIPPALCSQAFYDDCRESLQPEGLLVVNLHMGHCDYAVHVERIRRAFDGRILVLRDQDCGNSIVFGCAGCRLQRAQTSQLRRPRHFDAAAWKELAPSLAEVMDELRKTAFDGVGRV</sequence>
<dbReference type="PROSITE" id="PS51006">
    <property type="entry name" value="PABS_2"/>
    <property type="match status" value="1"/>
</dbReference>
<keyword evidence="3 4" id="KW-0620">Polyamine biosynthesis</keyword>